<dbReference type="InterPro" id="IPR029044">
    <property type="entry name" value="Nucleotide-diphossugar_trans"/>
</dbReference>
<dbReference type="EMBL" id="CP053586">
    <property type="protein sequence ID" value="WNZ25179.1"/>
    <property type="molecule type" value="Genomic_DNA"/>
</dbReference>
<dbReference type="Gene3D" id="3.90.550.10">
    <property type="entry name" value="Spore Coat Polysaccharide Biosynthesis Protein SpsA, Chain A"/>
    <property type="match status" value="1"/>
</dbReference>
<dbReference type="Pfam" id="PF00535">
    <property type="entry name" value="Glycos_transf_2"/>
    <property type="match status" value="1"/>
</dbReference>
<organism evidence="2">
    <name type="scientific">Leptolyngbya sp. NK1-12</name>
    <dbReference type="NCBI Taxonomy" id="2547451"/>
    <lineage>
        <taxon>Bacteria</taxon>
        <taxon>Bacillati</taxon>
        <taxon>Cyanobacteriota</taxon>
        <taxon>Cyanophyceae</taxon>
        <taxon>Leptolyngbyales</taxon>
        <taxon>Leptolyngbyaceae</taxon>
        <taxon>Leptolyngbya group</taxon>
        <taxon>Leptolyngbya</taxon>
    </lineage>
</organism>
<protein>
    <submittedName>
        <fullName evidence="2">Glycosyltransferase</fullName>
    </submittedName>
</protein>
<evidence type="ECO:0000313" key="2">
    <source>
        <dbReference type="EMBL" id="WNZ25179.1"/>
    </source>
</evidence>
<dbReference type="PANTHER" id="PTHR22916:SF3">
    <property type="entry name" value="UDP-GLCNAC:BETAGAL BETA-1,3-N-ACETYLGLUCOSAMINYLTRANSFERASE-LIKE PROTEIN 1"/>
    <property type="match status" value="1"/>
</dbReference>
<gene>
    <name evidence="2" type="ORF">HJG54_21540</name>
</gene>
<dbReference type="InterPro" id="IPR001173">
    <property type="entry name" value="Glyco_trans_2-like"/>
</dbReference>
<dbReference type="PANTHER" id="PTHR22916">
    <property type="entry name" value="GLYCOSYLTRANSFERASE"/>
    <property type="match status" value="1"/>
</dbReference>
<dbReference type="GO" id="GO:0016758">
    <property type="term" value="F:hexosyltransferase activity"/>
    <property type="evidence" value="ECO:0007669"/>
    <property type="project" value="UniProtKB-ARBA"/>
</dbReference>
<sequence>MSEAIERGFQDNQTPATISVLMSVYNSERYLAQAIDSILTQTFSDFEFLIIDDGSSDCSAEILQTYATQDARICFTSRENRGIPRTRNQLLTQARGELVAIMDADDIALPDRFRLQVEFLRQHPEVVCVGGALDWIDEKGRLLGHCPMPQTDEELQTLMLGGISLLHHPTAMVRRSALLQVGGYDETMIASSDLDLWLRLGEIGKLANLPDTVLRYRLHPHSITHAKQVRQADDALAACQRAWKRRGIQGQFIRQPADHLKQHQFWLRCGWNNFLDGQRDVARHCGIQAISTGPRNLEAWKLLVCALIKPIPVKP</sequence>
<reference evidence="2" key="1">
    <citation type="submission" date="2020-05" db="EMBL/GenBank/DDBJ databases">
        <authorList>
            <person name="Zhu T."/>
            <person name="Keshari N."/>
            <person name="Lu X."/>
        </authorList>
    </citation>
    <scope>NUCLEOTIDE SEQUENCE</scope>
    <source>
        <strain evidence="2">NK1-12</strain>
    </source>
</reference>
<evidence type="ECO:0000259" key="1">
    <source>
        <dbReference type="Pfam" id="PF00535"/>
    </source>
</evidence>
<proteinExistence type="predicted"/>
<feature type="domain" description="Glycosyltransferase 2-like" evidence="1">
    <location>
        <begin position="19"/>
        <end position="178"/>
    </location>
</feature>
<name>A0AA96WHF5_9CYAN</name>
<dbReference type="SUPFAM" id="SSF53448">
    <property type="entry name" value="Nucleotide-diphospho-sugar transferases"/>
    <property type="match status" value="1"/>
</dbReference>
<dbReference type="RefSeq" id="WP_316431319.1">
    <property type="nucleotide sequence ID" value="NZ_CP053586.1"/>
</dbReference>
<dbReference type="AlphaFoldDB" id="A0AA96WHF5"/>
<accession>A0AA96WHF5</accession>